<sequence>MFHETRRGAQMTPTAGWRDELDAAWREIEEWYAEHDAAHLLSAGASEADVGKVEAQLDVVLPALLRASLLRHNGTRRDGWARGTLLSCGSIVAATELWRRIADHGEDVPADYVCPDAERGLLQPGWWHAGWVAIDEDRLGNATGVDTAPGPLGSYGQVLEMDRITGPILSSGDVVEYLCEVADSLEDLRVGGGGTLEENDVWEGDDAPSAPSR</sequence>
<feature type="region of interest" description="Disordered" evidence="1">
    <location>
        <begin position="189"/>
        <end position="213"/>
    </location>
</feature>
<evidence type="ECO:0000313" key="3">
    <source>
        <dbReference type="EMBL" id="KAB1648004.1"/>
    </source>
</evidence>
<evidence type="ECO:0000313" key="4">
    <source>
        <dbReference type="Proteomes" id="UP000431744"/>
    </source>
</evidence>
<dbReference type="AlphaFoldDB" id="A0A6H9WG75"/>
<comment type="caution">
    <text evidence="3">The sequence shown here is derived from an EMBL/GenBank/DDBJ whole genome shotgun (WGS) entry which is preliminary data.</text>
</comment>
<proteinExistence type="predicted"/>
<dbReference type="Pfam" id="PF09346">
    <property type="entry name" value="SMI1_KNR4"/>
    <property type="match status" value="1"/>
</dbReference>
<dbReference type="Proteomes" id="UP000431744">
    <property type="component" value="Unassembled WGS sequence"/>
</dbReference>
<reference evidence="3 4" key="1">
    <citation type="submission" date="2019-09" db="EMBL/GenBank/DDBJ databases">
        <title>Phylogeny of genus Pseudoclavibacter and closely related genus.</title>
        <authorList>
            <person name="Li Y."/>
        </authorList>
    </citation>
    <scope>NUCLEOTIDE SEQUENCE [LARGE SCALE GENOMIC DNA]</scope>
    <source>
        <strain evidence="3 4">EGI 60007</strain>
    </source>
</reference>
<dbReference type="OrthoDB" id="956698at2"/>
<dbReference type="InterPro" id="IPR037883">
    <property type="entry name" value="Knr4/Smi1-like_sf"/>
</dbReference>
<evidence type="ECO:0000259" key="2">
    <source>
        <dbReference type="SMART" id="SM00860"/>
    </source>
</evidence>
<dbReference type="SUPFAM" id="SSF160631">
    <property type="entry name" value="SMI1/KNR4-like"/>
    <property type="match status" value="1"/>
</dbReference>
<feature type="domain" description="Knr4/Smi1-like" evidence="2">
    <location>
        <begin position="44"/>
        <end position="161"/>
    </location>
</feature>
<dbReference type="PANTHER" id="PTHR47432">
    <property type="entry name" value="CELL WALL ASSEMBLY REGULATOR SMI1"/>
    <property type="match status" value="1"/>
</dbReference>
<dbReference type="InterPro" id="IPR051873">
    <property type="entry name" value="KNR4/SMI1_regulator"/>
</dbReference>
<protein>
    <submittedName>
        <fullName evidence="3">Beta-1,3-glucan synthesis protein</fullName>
    </submittedName>
</protein>
<name>A0A6H9WG75_9MICO</name>
<dbReference type="InterPro" id="IPR018958">
    <property type="entry name" value="Knr4/Smi1-like_dom"/>
</dbReference>
<evidence type="ECO:0000256" key="1">
    <source>
        <dbReference type="SAM" id="MobiDB-lite"/>
    </source>
</evidence>
<gene>
    <name evidence="3" type="ORF">F8O04_09720</name>
</gene>
<organism evidence="3 4">
    <name type="scientific">Pseudoclavibacter endophyticus</name>
    <dbReference type="NCBI Taxonomy" id="1778590"/>
    <lineage>
        <taxon>Bacteria</taxon>
        <taxon>Bacillati</taxon>
        <taxon>Actinomycetota</taxon>
        <taxon>Actinomycetes</taxon>
        <taxon>Micrococcales</taxon>
        <taxon>Microbacteriaceae</taxon>
        <taxon>Pseudoclavibacter</taxon>
    </lineage>
</organism>
<dbReference type="PANTHER" id="PTHR47432:SF1">
    <property type="entry name" value="CELL WALL ASSEMBLY REGULATOR SMI1"/>
    <property type="match status" value="1"/>
</dbReference>
<dbReference type="EMBL" id="WBJY01000002">
    <property type="protein sequence ID" value="KAB1648004.1"/>
    <property type="molecule type" value="Genomic_DNA"/>
</dbReference>
<dbReference type="SMART" id="SM00860">
    <property type="entry name" value="SMI1_KNR4"/>
    <property type="match status" value="1"/>
</dbReference>
<keyword evidence="4" id="KW-1185">Reference proteome</keyword>
<feature type="compositionally biased region" description="Acidic residues" evidence="1">
    <location>
        <begin position="197"/>
        <end position="206"/>
    </location>
</feature>
<accession>A0A6H9WG75</accession>